<dbReference type="Proteomes" id="UP001515480">
    <property type="component" value="Unassembled WGS sequence"/>
</dbReference>
<comment type="caution">
    <text evidence="1">The sequence shown here is derived from an EMBL/GenBank/DDBJ whole genome shotgun (WGS) entry which is preliminary data.</text>
</comment>
<proteinExistence type="predicted"/>
<keyword evidence="2" id="KW-1185">Reference proteome</keyword>
<name>A0AB34IIY0_PRYPA</name>
<sequence length="211" mass="23670">MSAPVQATEVEAAEEADAADEVMEVEGNMEGDVNKDGGRTDIRQQAAESIQPGCKQWVIATWLPREAKPQLKHLRNEMMRRGGVPPKSWKPQQVADWLRKHSTLAVNVELHDAQCTQGVKELMTNEEDLTQVDVSCPDGGIVACRWYAIRQGCRLLHVIKELKEQFLTRDAGHQSRNEKECAARNSFWVNAASKFNDPTFKPICITMGDVQ</sequence>
<organism evidence="1 2">
    <name type="scientific">Prymnesium parvum</name>
    <name type="common">Toxic golden alga</name>
    <dbReference type="NCBI Taxonomy" id="97485"/>
    <lineage>
        <taxon>Eukaryota</taxon>
        <taxon>Haptista</taxon>
        <taxon>Haptophyta</taxon>
        <taxon>Prymnesiophyceae</taxon>
        <taxon>Prymnesiales</taxon>
        <taxon>Prymnesiaceae</taxon>
        <taxon>Prymnesium</taxon>
    </lineage>
</organism>
<evidence type="ECO:0000313" key="1">
    <source>
        <dbReference type="EMBL" id="KAL1500139.1"/>
    </source>
</evidence>
<evidence type="ECO:0000313" key="2">
    <source>
        <dbReference type="Proteomes" id="UP001515480"/>
    </source>
</evidence>
<reference evidence="1 2" key="1">
    <citation type="journal article" date="2024" name="Science">
        <title>Giant polyketide synthase enzymes in the biosynthesis of giant marine polyether toxins.</title>
        <authorList>
            <person name="Fallon T.R."/>
            <person name="Shende V.V."/>
            <person name="Wierzbicki I.H."/>
            <person name="Pendleton A.L."/>
            <person name="Watervoot N.F."/>
            <person name="Auber R.P."/>
            <person name="Gonzalez D.J."/>
            <person name="Wisecaver J.H."/>
            <person name="Moore B.S."/>
        </authorList>
    </citation>
    <scope>NUCLEOTIDE SEQUENCE [LARGE SCALE GENOMIC DNA]</scope>
    <source>
        <strain evidence="1 2">12B1</strain>
    </source>
</reference>
<accession>A0AB34IIY0</accession>
<dbReference type="AlphaFoldDB" id="A0AB34IIY0"/>
<protein>
    <submittedName>
        <fullName evidence="1">Uncharacterized protein</fullName>
    </submittedName>
</protein>
<gene>
    <name evidence="1" type="ORF">AB1Y20_012810</name>
</gene>
<dbReference type="EMBL" id="JBGBPQ010000024">
    <property type="protein sequence ID" value="KAL1500139.1"/>
    <property type="molecule type" value="Genomic_DNA"/>
</dbReference>